<accession>A0ABQ1AY77</accession>
<feature type="region of interest" description="Disordered" evidence="1">
    <location>
        <begin position="45"/>
        <end position="64"/>
    </location>
</feature>
<dbReference type="EMBL" id="BLKG01000066">
    <property type="protein sequence ID" value="GFF90226.1"/>
    <property type="molecule type" value="Genomic_DNA"/>
</dbReference>
<evidence type="ECO:0000313" key="3">
    <source>
        <dbReference type="Proteomes" id="UP000465266"/>
    </source>
</evidence>
<proteinExistence type="predicted"/>
<organism evidence="2 3">
    <name type="scientific">Aspergillus udagawae</name>
    <dbReference type="NCBI Taxonomy" id="91492"/>
    <lineage>
        <taxon>Eukaryota</taxon>
        <taxon>Fungi</taxon>
        <taxon>Dikarya</taxon>
        <taxon>Ascomycota</taxon>
        <taxon>Pezizomycotina</taxon>
        <taxon>Eurotiomycetes</taxon>
        <taxon>Eurotiomycetidae</taxon>
        <taxon>Eurotiales</taxon>
        <taxon>Aspergillaceae</taxon>
        <taxon>Aspergillus</taxon>
        <taxon>Aspergillus subgen. Fumigati</taxon>
    </lineage>
</organism>
<gene>
    <name evidence="2" type="ORF">IFM53868_06105</name>
</gene>
<evidence type="ECO:0000256" key="1">
    <source>
        <dbReference type="SAM" id="MobiDB-lite"/>
    </source>
</evidence>
<comment type="caution">
    <text evidence="2">The sequence shown here is derived from an EMBL/GenBank/DDBJ whole genome shotgun (WGS) entry which is preliminary data.</text>
</comment>
<keyword evidence="3" id="KW-1185">Reference proteome</keyword>
<reference evidence="2 3" key="1">
    <citation type="submission" date="2020-01" db="EMBL/GenBank/DDBJ databases">
        <title>Draft genome sequence of Aspergillus udagawae IFM 53868.</title>
        <authorList>
            <person name="Takahashi H."/>
            <person name="Yaguchi T."/>
        </authorList>
    </citation>
    <scope>NUCLEOTIDE SEQUENCE [LARGE SCALE GENOMIC DNA]</scope>
    <source>
        <strain evidence="2 3">IFM 53868</strain>
    </source>
</reference>
<dbReference type="Proteomes" id="UP000465266">
    <property type="component" value="Unassembled WGS sequence"/>
</dbReference>
<protein>
    <submittedName>
        <fullName evidence="2">Uncharacterized protein</fullName>
    </submittedName>
</protein>
<name>A0ABQ1AY77_9EURO</name>
<sequence>MDRVPPATYGRHETMDGWGHPYVKIVLVIKFAPRSITLVPLARDAPPVSPGGPRARGSLVENDPPGEEHDAVAWVRVAHYLLADCVKLRYLLRIFQQEGLWREPTGEQPRFLVFTHWPMVEVTGKVELYVRDAVGNPMLQQEAPTRTGISLQITAGDLFGSALPQVSTDITGRGHTDHGE</sequence>
<evidence type="ECO:0000313" key="2">
    <source>
        <dbReference type="EMBL" id="GFF90226.1"/>
    </source>
</evidence>